<sequence>MPELDGGAARAELVRRWLAAFGPAPQSDLKWWTGLGVRELKAAIAAVGAVEVGIGADEPGLVLPDDVDPVEAPEPWAALLPGLDPTPMGWHQRDWYLGPDLAAAIVDRTGNIGPTVWWDGRIVGGWAQRRDGEIVHRLLADVGAEGEAAVADAVAALARRIGPVRVTPRFPAPLDRELVAS</sequence>
<dbReference type="Pfam" id="PF06224">
    <property type="entry name" value="AlkZ-like"/>
    <property type="match status" value="1"/>
</dbReference>
<dbReference type="InterPro" id="IPR009351">
    <property type="entry name" value="AlkZ-like"/>
</dbReference>
<reference evidence="1 2" key="1">
    <citation type="submission" date="2024-03" db="EMBL/GenBank/DDBJ databases">
        <title>Draft genome sequence of Pseudonocardia tropica JCM 19149.</title>
        <authorList>
            <person name="Butdee W."/>
            <person name="Duangmal K."/>
        </authorList>
    </citation>
    <scope>NUCLEOTIDE SEQUENCE [LARGE SCALE GENOMIC DNA]</scope>
    <source>
        <strain evidence="1 2">JCM 19149</strain>
    </source>
</reference>
<gene>
    <name evidence="1" type="ORF">WHI96_26060</name>
</gene>
<protein>
    <submittedName>
        <fullName evidence="1">Crosslink repair DNA glycosylase YcaQ family protein</fullName>
    </submittedName>
</protein>
<keyword evidence="2" id="KW-1185">Reference proteome</keyword>
<dbReference type="EMBL" id="JBEDNP010000030">
    <property type="protein sequence ID" value="MEQ3542278.1"/>
    <property type="molecule type" value="Genomic_DNA"/>
</dbReference>
<evidence type="ECO:0000313" key="2">
    <source>
        <dbReference type="Proteomes" id="UP001464923"/>
    </source>
</evidence>
<dbReference type="Proteomes" id="UP001464923">
    <property type="component" value="Unassembled WGS sequence"/>
</dbReference>
<dbReference type="PANTHER" id="PTHR38479">
    <property type="entry name" value="LMO0824 PROTEIN"/>
    <property type="match status" value="1"/>
</dbReference>
<organism evidence="1 2">
    <name type="scientific">Pseudonocardia tropica</name>
    <dbReference type="NCBI Taxonomy" id="681289"/>
    <lineage>
        <taxon>Bacteria</taxon>
        <taxon>Bacillati</taxon>
        <taxon>Actinomycetota</taxon>
        <taxon>Actinomycetes</taxon>
        <taxon>Pseudonocardiales</taxon>
        <taxon>Pseudonocardiaceae</taxon>
        <taxon>Pseudonocardia</taxon>
    </lineage>
</organism>
<name>A0ABV1K5A6_9PSEU</name>
<accession>A0ABV1K5A6</accession>
<dbReference type="PANTHER" id="PTHR38479:SF2">
    <property type="entry name" value="WINGED HELIX DNA-BINDING DOMAIN-CONTAINING PROTEIN"/>
    <property type="match status" value="1"/>
</dbReference>
<evidence type="ECO:0000313" key="1">
    <source>
        <dbReference type="EMBL" id="MEQ3542278.1"/>
    </source>
</evidence>
<proteinExistence type="predicted"/>
<comment type="caution">
    <text evidence="1">The sequence shown here is derived from an EMBL/GenBank/DDBJ whole genome shotgun (WGS) entry which is preliminary data.</text>
</comment>